<dbReference type="EMBL" id="GBRH01235668">
    <property type="protein sequence ID" value="JAD62227.1"/>
    <property type="molecule type" value="Transcribed_RNA"/>
</dbReference>
<accession>A0A0A9BSG9</accession>
<evidence type="ECO:0000313" key="1">
    <source>
        <dbReference type="EMBL" id="JAD62227.1"/>
    </source>
</evidence>
<sequence length="34" mass="3595">MLAQTAHSFSILCSSHCGLTDSDQSISTKGLQLN</sequence>
<organism evidence="1">
    <name type="scientific">Arundo donax</name>
    <name type="common">Giant reed</name>
    <name type="synonym">Donax arundinaceus</name>
    <dbReference type="NCBI Taxonomy" id="35708"/>
    <lineage>
        <taxon>Eukaryota</taxon>
        <taxon>Viridiplantae</taxon>
        <taxon>Streptophyta</taxon>
        <taxon>Embryophyta</taxon>
        <taxon>Tracheophyta</taxon>
        <taxon>Spermatophyta</taxon>
        <taxon>Magnoliopsida</taxon>
        <taxon>Liliopsida</taxon>
        <taxon>Poales</taxon>
        <taxon>Poaceae</taxon>
        <taxon>PACMAD clade</taxon>
        <taxon>Arundinoideae</taxon>
        <taxon>Arundineae</taxon>
        <taxon>Arundo</taxon>
    </lineage>
</organism>
<reference evidence="1" key="1">
    <citation type="submission" date="2014-09" db="EMBL/GenBank/DDBJ databases">
        <authorList>
            <person name="Magalhaes I.L.F."/>
            <person name="Oliveira U."/>
            <person name="Santos F.R."/>
            <person name="Vidigal T.H.D.A."/>
            <person name="Brescovit A.D."/>
            <person name="Santos A.J."/>
        </authorList>
    </citation>
    <scope>NUCLEOTIDE SEQUENCE</scope>
    <source>
        <tissue evidence="1">Shoot tissue taken approximately 20 cm above the soil surface</tissue>
    </source>
</reference>
<proteinExistence type="predicted"/>
<protein>
    <submittedName>
        <fullName evidence="1">Uncharacterized protein</fullName>
    </submittedName>
</protein>
<dbReference type="AlphaFoldDB" id="A0A0A9BSG9"/>
<name>A0A0A9BSG9_ARUDO</name>
<reference evidence="1" key="2">
    <citation type="journal article" date="2015" name="Data Brief">
        <title>Shoot transcriptome of the giant reed, Arundo donax.</title>
        <authorList>
            <person name="Barrero R.A."/>
            <person name="Guerrero F.D."/>
            <person name="Moolhuijzen P."/>
            <person name="Goolsby J.A."/>
            <person name="Tidwell J."/>
            <person name="Bellgard S.E."/>
            <person name="Bellgard M.I."/>
        </authorList>
    </citation>
    <scope>NUCLEOTIDE SEQUENCE</scope>
    <source>
        <tissue evidence="1">Shoot tissue taken approximately 20 cm above the soil surface</tissue>
    </source>
</reference>